<dbReference type="Gene3D" id="3.30.450.20">
    <property type="entry name" value="PAS domain"/>
    <property type="match status" value="1"/>
</dbReference>
<keyword evidence="4" id="KW-0812">Transmembrane</keyword>
<keyword evidence="1" id="KW-0808">Transferase</keyword>
<dbReference type="Gene3D" id="3.30.565.10">
    <property type="entry name" value="Histidine kinase-like ATPase, C-terminal domain"/>
    <property type="match status" value="1"/>
</dbReference>
<dbReference type="InterPro" id="IPR013767">
    <property type="entry name" value="PAS_fold"/>
</dbReference>
<keyword evidence="5" id="KW-0732">Signal</keyword>
<evidence type="ECO:0000256" key="5">
    <source>
        <dbReference type="SAM" id="SignalP"/>
    </source>
</evidence>
<keyword evidence="3" id="KW-0902">Two-component regulatory system</keyword>
<dbReference type="InterPro" id="IPR000700">
    <property type="entry name" value="PAS-assoc_C"/>
</dbReference>
<proteinExistence type="predicted"/>
<sequence>MARQWTWRSSVPRLCGLALGVTALLYAHPALAAVSPHLQPQITVPDPGGGTSPGGTVGGIREWHVIGIGLFCLIEALLIVGLLIRREARVRADEWFQQVVETAPTGMLMVDRDGTVLLANAQAETLFGYGRGDLLGRPADRLVPEYLLERFSTGRAKFVAASPTRSGTRIDTFARRKDGSAFSVEIGLSALRTPRGTFVLVAVTDLTERRRVEEELRTSQQEQRVLTGRMLEAQEAERRRIARELHDDLNQSLALLSIEMELLACVPPTSAPQTSQRMREFAARVKELSSSVHDLSHQLHPSKLEHLGLVAALKGLCQERNRSHGLIATFKYDAVPESVPADVALCVYRIAQEALWNVAKHSGTLRATVDLRGGSNAIRLRVSDDGDGFDLSAVNAGLGLVSMRERLNLVGGELVIDSHRAGGTRIDVRVPVPVARVTEPELASVAEDCS</sequence>
<dbReference type="Pfam" id="PF02518">
    <property type="entry name" value="HATPase_c"/>
    <property type="match status" value="1"/>
</dbReference>
<dbReference type="InterPro" id="IPR035965">
    <property type="entry name" value="PAS-like_dom_sf"/>
</dbReference>
<accession>A0A6P2D9T6</accession>
<feature type="domain" description="PAC" evidence="8">
    <location>
        <begin position="168"/>
        <end position="218"/>
    </location>
</feature>
<evidence type="ECO:0000313" key="10">
    <source>
        <dbReference type="Proteomes" id="UP000464178"/>
    </source>
</evidence>
<feature type="domain" description="Histidine kinase" evidence="6">
    <location>
        <begin position="244"/>
        <end position="434"/>
    </location>
</feature>
<dbReference type="SMART" id="SM00387">
    <property type="entry name" value="HATPase_c"/>
    <property type="match status" value="1"/>
</dbReference>
<dbReference type="EMBL" id="LR593886">
    <property type="protein sequence ID" value="VTR97115.1"/>
    <property type="molecule type" value="Genomic_DNA"/>
</dbReference>
<evidence type="ECO:0000256" key="4">
    <source>
        <dbReference type="SAM" id="Phobius"/>
    </source>
</evidence>
<dbReference type="InterPro" id="IPR005467">
    <property type="entry name" value="His_kinase_dom"/>
</dbReference>
<dbReference type="CDD" id="cd16917">
    <property type="entry name" value="HATPase_UhpB-NarQ-NarX-like"/>
    <property type="match status" value="1"/>
</dbReference>
<feature type="chain" id="PRO_5027049415" description="Oxygen sensor histidine kinase NreB" evidence="5">
    <location>
        <begin position="33"/>
        <end position="450"/>
    </location>
</feature>
<dbReference type="InterPro" id="IPR000014">
    <property type="entry name" value="PAS"/>
</dbReference>
<dbReference type="GO" id="GO:0006355">
    <property type="term" value="P:regulation of DNA-templated transcription"/>
    <property type="evidence" value="ECO:0007669"/>
    <property type="project" value="InterPro"/>
</dbReference>
<dbReference type="PROSITE" id="PS50113">
    <property type="entry name" value="PAC"/>
    <property type="match status" value="1"/>
</dbReference>
<evidence type="ECO:0000259" key="7">
    <source>
        <dbReference type="PROSITE" id="PS50112"/>
    </source>
</evidence>
<dbReference type="NCBIfam" id="TIGR00229">
    <property type="entry name" value="sensory_box"/>
    <property type="match status" value="1"/>
</dbReference>
<evidence type="ECO:0000256" key="3">
    <source>
        <dbReference type="ARBA" id="ARBA00023012"/>
    </source>
</evidence>
<keyword evidence="4" id="KW-0472">Membrane</keyword>
<feature type="transmembrane region" description="Helical" evidence="4">
    <location>
        <begin position="63"/>
        <end position="84"/>
    </location>
</feature>
<dbReference type="Proteomes" id="UP000464178">
    <property type="component" value="Chromosome"/>
</dbReference>
<keyword evidence="10" id="KW-1185">Reference proteome</keyword>
<name>A0A6P2D9T6_9BACT</name>
<dbReference type="InterPro" id="IPR011712">
    <property type="entry name" value="Sig_transdc_His_kin_sub3_dim/P"/>
</dbReference>
<reference evidence="9 10" key="1">
    <citation type="submission" date="2019-05" db="EMBL/GenBank/DDBJ databases">
        <authorList>
            <consortium name="Science for Life Laboratories"/>
        </authorList>
    </citation>
    <scope>NUCLEOTIDE SEQUENCE [LARGE SCALE GENOMIC DNA]</scope>
    <source>
        <strain evidence="9">Soil9</strain>
    </source>
</reference>
<evidence type="ECO:0000256" key="1">
    <source>
        <dbReference type="ARBA" id="ARBA00022679"/>
    </source>
</evidence>
<gene>
    <name evidence="9" type="ORF">SOIL9_08820</name>
</gene>
<protein>
    <recommendedName>
        <fullName evidence="11">Oxygen sensor histidine kinase NreB</fullName>
    </recommendedName>
</protein>
<dbReference type="GO" id="GO:0046983">
    <property type="term" value="F:protein dimerization activity"/>
    <property type="evidence" value="ECO:0007669"/>
    <property type="project" value="InterPro"/>
</dbReference>
<dbReference type="Pfam" id="PF00989">
    <property type="entry name" value="PAS"/>
    <property type="match status" value="1"/>
</dbReference>
<dbReference type="SUPFAM" id="SSF55874">
    <property type="entry name" value="ATPase domain of HSP90 chaperone/DNA topoisomerase II/histidine kinase"/>
    <property type="match status" value="1"/>
</dbReference>
<dbReference type="CDD" id="cd00130">
    <property type="entry name" value="PAS"/>
    <property type="match status" value="1"/>
</dbReference>
<dbReference type="InterPro" id="IPR003594">
    <property type="entry name" value="HATPase_dom"/>
</dbReference>
<evidence type="ECO:0000256" key="2">
    <source>
        <dbReference type="ARBA" id="ARBA00022777"/>
    </source>
</evidence>
<dbReference type="PANTHER" id="PTHR24421:SF59">
    <property type="entry name" value="OXYGEN SENSOR HISTIDINE KINASE NREB"/>
    <property type="match status" value="1"/>
</dbReference>
<dbReference type="AlphaFoldDB" id="A0A6P2D9T6"/>
<dbReference type="Pfam" id="PF07730">
    <property type="entry name" value="HisKA_3"/>
    <property type="match status" value="1"/>
</dbReference>
<dbReference type="InterPro" id="IPR036890">
    <property type="entry name" value="HATPase_C_sf"/>
</dbReference>
<dbReference type="Gene3D" id="1.20.5.1930">
    <property type="match status" value="1"/>
</dbReference>
<dbReference type="PROSITE" id="PS50112">
    <property type="entry name" value="PAS"/>
    <property type="match status" value="1"/>
</dbReference>
<keyword evidence="4" id="KW-1133">Transmembrane helix</keyword>
<feature type="signal peptide" evidence="5">
    <location>
        <begin position="1"/>
        <end position="32"/>
    </location>
</feature>
<dbReference type="SMART" id="SM00091">
    <property type="entry name" value="PAS"/>
    <property type="match status" value="1"/>
</dbReference>
<evidence type="ECO:0000259" key="6">
    <source>
        <dbReference type="PROSITE" id="PS50109"/>
    </source>
</evidence>
<evidence type="ECO:0000313" key="9">
    <source>
        <dbReference type="EMBL" id="VTR97115.1"/>
    </source>
</evidence>
<feature type="domain" description="PAS" evidence="7">
    <location>
        <begin position="92"/>
        <end position="145"/>
    </location>
</feature>
<dbReference type="PANTHER" id="PTHR24421">
    <property type="entry name" value="NITRATE/NITRITE SENSOR PROTEIN NARX-RELATED"/>
    <property type="match status" value="1"/>
</dbReference>
<dbReference type="InterPro" id="IPR050482">
    <property type="entry name" value="Sensor_HK_TwoCompSys"/>
</dbReference>
<dbReference type="PROSITE" id="PS50109">
    <property type="entry name" value="HIS_KIN"/>
    <property type="match status" value="1"/>
</dbReference>
<dbReference type="GO" id="GO:0016020">
    <property type="term" value="C:membrane"/>
    <property type="evidence" value="ECO:0007669"/>
    <property type="project" value="InterPro"/>
</dbReference>
<dbReference type="KEGG" id="gms:SOIL9_08820"/>
<evidence type="ECO:0000259" key="8">
    <source>
        <dbReference type="PROSITE" id="PS50113"/>
    </source>
</evidence>
<organism evidence="9 10">
    <name type="scientific">Gemmata massiliana</name>
    <dbReference type="NCBI Taxonomy" id="1210884"/>
    <lineage>
        <taxon>Bacteria</taxon>
        <taxon>Pseudomonadati</taxon>
        <taxon>Planctomycetota</taxon>
        <taxon>Planctomycetia</taxon>
        <taxon>Gemmatales</taxon>
        <taxon>Gemmataceae</taxon>
        <taxon>Gemmata</taxon>
    </lineage>
</organism>
<dbReference type="SUPFAM" id="SSF55785">
    <property type="entry name" value="PYP-like sensor domain (PAS domain)"/>
    <property type="match status" value="1"/>
</dbReference>
<keyword evidence="2 9" id="KW-0418">Kinase</keyword>
<dbReference type="GO" id="GO:0000155">
    <property type="term" value="F:phosphorelay sensor kinase activity"/>
    <property type="evidence" value="ECO:0007669"/>
    <property type="project" value="InterPro"/>
</dbReference>
<evidence type="ECO:0008006" key="11">
    <source>
        <dbReference type="Google" id="ProtNLM"/>
    </source>
</evidence>